<feature type="domain" description="Glycoside hydrolase 123 catalytic" evidence="1">
    <location>
        <begin position="164"/>
        <end position="405"/>
    </location>
</feature>
<dbReference type="AlphaFoldDB" id="A0A382EV06"/>
<proteinExistence type="predicted"/>
<dbReference type="InterPro" id="IPR025150">
    <property type="entry name" value="GH123_cat"/>
</dbReference>
<evidence type="ECO:0000313" key="2">
    <source>
        <dbReference type="EMBL" id="SVB54616.1"/>
    </source>
</evidence>
<feature type="non-terminal residue" evidence="2">
    <location>
        <position position="407"/>
    </location>
</feature>
<name>A0A382EV06_9ZZZZ</name>
<sequence length="407" mass="46573">VFETRLLSSLSKVFADEELQDAAVKTGSCLRGEVYSFQVAYRSQELVKGIEVEVASSLARHIEVRTVGLVPAEFLGARFDDDVLRTTPGLYPDPLYGLHAGVDAPPGQWRALWVQVRVPKRSVQGRHEIALRLGHGGRLLGSERFVLEVVPVVLPAQRLIHTSWFHADCIATHYGDTTWSRGHWRRLEQFVHSAVDHGVNLLLTPLFTPPLDTQVGGERPTVQLVQVKKDGDRYAFDFSRLDRWVKMADRCGVRYFEMAHLFTQWGAAHCPKIVATVNGRERKIFGWKDRAAGKQYRNFLDQFLPQLVRYLKKRGIDKRCYFHVSDEPHIDHLEAFSQAAAIVHEHLKGFSFIDALSNIEYYDRGLVRCPIPASNHIEPFVEKGVEKLWTYYCVSQWDQVANRFFCM</sequence>
<evidence type="ECO:0000259" key="1">
    <source>
        <dbReference type="Pfam" id="PF13320"/>
    </source>
</evidence>
<dbReference type="EMBL" id="UINC01046507">
    <property type="protein sequence ID" value="SVB54616.1"/>
    <property type="molecule type" value="Genomic_DNA"/>
</dbReference>
<dbReference type="Pfam" id="PF13320">
    <property type="entry name" value="GH123_cat"/>
    <property type="match status" value="1"/>
</dbReference>
<accession>A0A382EV06</accession>
<feature type="non-terminal residue" evidence="2">
    <location>
        <position position="1"/>
    </location>
</feature>
<gene>
    <name evidence="2" type="ORF">METZ01_LOCUS207470</name>
</gene>
<reference evidence="2" key="1">
    <citation type="submission" date="2018-05" db="EMBL/GenBank/DDBJ databases">
        <authorList>
            <person name="Lanie J.A."/>
            <person name="Ng W.-L."/>
            <person name="Kazmierczak K.M."/>
            <person name="Andrzejewski T.M."/>
            <person name="Davidsen T.M."/>
            <person name="Wayne K.J."/>
            <person name="Tettelin H."/>
            <person name="Glass J.I."/>
            <person name="Rusch D."/>
            <person name="Podicherti R."/>
            <person name="Tsui H.-C.T."/>
            <person name="Winkler M.E."/>
        </authorList>
    </citation>
    <scope>NUCLEOTIDE SEQUENCE</scope>
</reference>
<protein>
    <recommendedName>
        <fullName evidence="1">Glycoside hydrolase 123 catalytic domain-containing protein</fullName>
    </recommendedName>
</protein>
<organism evidence="2">
    <name type="scientific">marine metagenome</name>
    <dbReference type="NCBI Taxonomy" id="408172"/>
    <lineage>
        <taxon>unclassified sequences</taxon>
        <taxon>metagenomes</taxon>
        <taxon>ecological metagenomes</taxon>
    </lineage>
</organism>